<protein>
    <submittedName>
        <fullName evidence="1">Uncharacterized protein</fullName>
    </submittedName>
</protein>
<name>A0A5N5W1X7_STRMB</name>
<organism evidence="1 2">
    <name type="scientific">Streptomyces mobaraensis</name>
    <name type="common">Streptoverticillium mobaraense</name>
    <dbReference type="NCBI Taxonomy" id="35621"/>
    <lineage>
        <taxon>Bacteria</taxon>
        <taxon>Bacillati</taxon>
        <taxon>Actinomycetota</taxon>
        <taxon>Actinomycetes</taxon>
        <taxon>Kitasatosporales</taxon>
        <taxon>Streptomycetaceae</taxon>
        <taxon>Streptomyces</taxon>
    </lineage>
</organism>
<accession>A0A5N5W1X7</accession>
<dbReference type="OrthoDB" id="4298081at2"/>
<keyword evidence="2" id="KW-1185">Reference proteome</keyword>
<dbReference type="AlphaFoldDB" id="A0A5N5W1X7"/>
<dbReference type="Proteomes" id="UP000327000">
    <property type="component" value="Unassembled WGS sequence"/>
</dbReference>
<sequence>MTLVPRSEGVDLTRVALRAVREDALRHGGRPLFNVGGGFAGVRHPEDQVLRTKPSLTTLIHHIAARDHGYTPPPAPETDEPKLPLTTITRHLAGAGLSVVDTEVTAHHSTMAEKKAWLSIPAFARPADPFFTYAQKMHILDAACALTTPDTPVVTSWLVVVAQRPETTG</sequence>
<evidence type="ECO:0000313" key="1">
    <source>
        <dbReference type="EMBL" id="KAB7835770.1"/>
    </source>
</evidence>
<evidence type="ECO:0000313" key="2">
    <source>
        <dbReference type="Proteomes" id="UP000327000"/>
    </source>
</evidence>
<reference evidence="1 2" key="1">
    <citation type="journal article" date="2019" name="Microb. Cell Fact.">
        <title>Exploring novel herbicidin analogues by transcriptional regulator overexpression and MS/MS molecular networking.</title>
        <authorList>
            <person name="Shi Y."/>
            <person name="Gu R."/>
            <person name="Li Y."/>
            <person name="Wang X."/>
            <person name="Ren W."/>
            <person name="Li X."/>
            <person name="Wang L."/>
            <person name="Xie Y."/>
            <person name="Hong B."/>
        </authorList>
    </citation>
    <scope>NUCLEOTIDE SEQUENCE [LARGE SCALE GENOMIC DNA]</scope>
    <source>
        <strain evidence="1 2">US-43</strain>
    </source>
</reference>
<proteinExistence type="predicted"/>
<dbReference type="RefSeq" id="WP_152265227.1">
    <property type="nucleotide sequence ID" value="NZ_VOKX01000106.1"/>
</dbReference>
<comment type="caution">
    <text evidence="1">The sequence shown here is derived from an EMBL/GenBank/DDBJ whole genome shotgun (WGS) entry which is preliminary data.</text>
</comment>
<dbReference type="EMBL" id="VOKX01000106">
    <property type="protein sequence ID" value="KAB7835770.1"/>
    <property type="molecule type" value="Genomic_DNA"/>
</dbReference>
<gene>
    <name evidence="1" type="ORF">FRZ00_26500</name>
</gene>